<dbReference type="Pfam" id="PF00098">
    <property type="entry name" value="zf-CCHC"/>
    <property type="match status" value="1"/>
</dbReference>
<feature type="domain" description="CCHC-type" evidence="2">
    <location>
        <begin position="246"/>
        <end position="261"/>
    </location>
</feature>
<dbReference type="EMBL" id="JXTC01000574">
    <property type="protein sequence ID" value="PON45396.1"/>
    <property type="molecule type" value="Genomic_DNA"/>
</dbReference>
<organism evidence="3 4">
    <name type="scientific">Trema orientale</name>
    <name type="common">Charcoal tree</name>
    <name type="synonym">Celtis orientalis</name>
    <dbReference type="NCBI Taxonomy" id="63057"/>
    <lineage>
        <taxon>Eukaryota</taxon>
        <taxon>Viridiplantae</taxon>
        <taxon>Streptophyta</taxon>
        <taxon>Embryophyta</taxon>
        <taxon>Tracheophyta</taxon>
        <taxon>Spermatophyta</taxon>
        <taxon>Magnoliopsida</taxon>
        <taxon>eudicotyledons</taxon>
        <taxon>Gunneridae</taxon>
        <taxon>Pentapetalae</taxon>
        <taxon>rosids</taxon>
        <taxon>fabids</taxon>
        <taxon>Rosales</taxon>
        <taxon>Cannabaceae</taxon>
        <taxon>Trema</taxon>
    </lineage>
</organism>
<evidence type="ECO:0000256" key="1">
    <source>
        <dbReference type="PROSITE-ProRule" id="PRU00047"/>
    </source>
</evidence>
<name>A0A2P5B9D0_TREOI</name>
<dbReference type="AlphaFoldDB" id="A0A2P5B9D0"/>
<dbReference type="GO" id="GO:0008270">
    <property type="term" value="F:zinc ion binding"/>
    <property type="evidence" value="ECO:0007669"/>
    <property type="project" value="UniProtKB-KW"/>
</dbReference>
<dbReference type="SUPFAM" id="SSF57756">
    <property type="entry name" value="Retrovirus zinc finger-like domains"/>
    <property type="match status" value="1"/>
</dbReference>
<accession>A0A2P5B9D0</accession>
<evidence type="ECO:0000259" key="2">
    <source>
        <dbReference type="PROSITE" id="PS50158"/>
    </source>
</evidence>
<evidence type="ECO:0000313" key="4">
    <source>
        <dbReference type="Proteomes" id="UP000237000"/>
    </source>
</evidence>
<dbReference type="Proteomes" id="UP000237000">
    <property type="component" value="Unassembled WGS sequence"/>
</dbReference>
<proteinExistence type="predicted"/>
<gene>
    <name evidence="3" type="ORF">TorRG33x02_328880</name>
</gene>
<dbReference type="SMART" id="SM00343">
    <property type="entry name" value="ZnF_C2HC"/>
    <property type="match status" value="1"/>
</dbReference>
<keyword evidence="1" id="KW-0863">Zinc-finger</keyword>
<dbReference type="GO" id="GO:0003676">
    <property type="term" value="F:nucleic acid binding"/>
    <property type="evidence" value="ECO:0007669"/>
    <property type="project" value="InterPro"/>
</dbReference>
<protein>
    <submittedName>
        <fullName evidence="3">Zinc finger, CCHC-type</fullName>
    </submittedName>
</protein>
<dbReference type="OrthoDB" id="1736312at2759"/>
<sequence>MYKYLETTLGNTARRLWDDYKSTYNQKYLELVSAGANPYNFVNTVSNLITASDPNTGSIYQQKEAMRKLEQIKLNDWRKIVPFLTEFIHYATKSQNTYNKEVMNKLLLKLPGPLGIEIQEIGRIFIEKGGTNQTNNIITLSYYIMQHLEKKCNEVYIERQMKSNYEFCGKIYTAQQYGNPEQCGCNRKIKYKKNYYQEKTKQSNKNYKPRKKIFIRRSYAKRPFLNKERHVRRFNKDRQYKDTITCYACGQIGHISTKCPNKHNLHNKQTALINNTQMDLINITENVSDTESIYSIVSTIETESDEENLEEEPEDLVEALTQFKGFNLENEYMDLGESSRTTLECIHDFIRNRGNDDKPCYNCYLYPHITLRAQCKKCLKEICKMCFIKINPLEKWEQDNQNIKRINLYKAENMILRKSIGLIEERVELIEKDSSINYKRYWYIFVRDIWWKNIKQT</sequence>
<comment type="caution">
    <text evidence="3">The sequence shown here is derived from an EMBL/GenBank/DDBJ whole genome shotgun (WGS) entry which is preliminary data.</text>
</comment>
<reference evidence="4" key="1">
    <citation type="submission" date="2016-06" db="EMBL/GenBank/DDBJ databases">
        <title>Parallel loss of symbiosis genes in relatives of nitrogen-fixing non-legume Parasponia.</title>
        <authorList>
            <person name="Van Velzen R."/>
            <person name="Holmer R."/>
            <person name="Bu F."/>
            <person name="Rutten L."/>
            <person name="Van Zeijl A."/>
            <person name="Liu W."/>
            <person name="Santuari L."/>
            <person name="Cao Q."/>
            <person name="Sharma T."/>
            <person name="Shen D."/>
            <person name="Roswanjaya Y."/>
            <person name="Wardhani T."/>
            <person name="Kalhor M.S."/>
            <person name="Jansen J."/>
            <person name="Van den Hoogen J."/>
            <person name="Gungor B."/>
            <person name="Hartog M."/>
            <person name="Hontelez J."/>
            <person name="Verver J."/>
            <person name="Yang W.-C."/>
            <person name="Schijlen E."/>
            <person name="Repin R."/>
            <person name="Schilthuizen M."/>
            <person name="Schranz E."/>
            <person name="Heidstra R."/>
            <person name="Miyata K."/>
            <person name="Fedorova E."/>
            <person name="Kohlen W."/>
            <person name="Bisseling T."/>
            <person name="Smit S."/>
            <person name="Geurts R."/>
        </authorList>
    </citation>
    <scope>NUCLEOTIDE SEQUENCE [LARGE SCALE GENOMIC DNA]</scope>
    <source>
        <strain evidence="4">cv. RG33-2</strain>
    </source>
</reference>
<dbReference type="InterPro" id="IPR036875">
    <property type="entry name" value="Znf_CCHC_sf"/>
</dbReference>
<keyword evidence="1" id="KW-0479">Metal-binding</keyword>
<evidence type="ECO:0000313" key="3">
    <source>
        <dbReference type="EMBL" id="PON45396.1"/>
    </source>
</evidence>
<keyword evidence="1" id="KW-0862">Zinc</keyword>
<dbReference type="PROSITE" id="PS50158">
    <property type="entry name" value="ZF_CCHC"/>
    <property type="match status" value="1"/>
</dbReference>
<dbReference type="InParanoid" id="A0A2P5B9D0"/>
<dbReference type="Gene3D" id="4.10.60.10">
    <property type="entry name" value="Zinc finger, CCHC-type"/>
    <property type="match status" value="1"/>
</dbReference>
<dbReference type="InterPro" id="IPR001878">
    <property type="entry name" value="Znf_CCHC"/>
</dbReference>
<keyword evidence="4" id="KW-1185">Reference proteome</keyword>
<dbReference type="Pfam" id="PF22909">
    <property type="entry name" value="Caulimovir_coat_dom"/>
    <property type="match status" value="1"/>
</dbReference>